<evidence type="ECO:0008006" key="4">
    <source>
        <dbReference type="Google" id="ProtNLM"/>
    </source>
</evidence>
<dbReference type="RefSeq" id="WP_127781065.1">
    <property type="nucleotide sequence ID" value="NZ_SADD01000014.1"/>
</dbReference>
<accession>A0ABY0CP57</accession>
<evidence type="ECO:0000256" key="1">
    <source>
        <dbReference type="SAM" id="Phobius"/>
    </source>
</evidence>
<dbReference type="EMBL" id="SADD01000014">
    <property type="protein sequence ID" value="RVU42105.1"/>
    <property type="molecule type" value="Genomic_DNA"/>
</dbReference>
<evidence type="ECO:0000313" key="2">
    <source>
        <dbReference type="EMBL" id="RVU42105.1"/>
    </source>
</evidence>
<gene>
    <name evidence="2" type="ORF">EA187_17350</name>
</gene>
<name>A0ABY0CP57_9DELT</name>
<evidence type="ECO:0000313" key="3">
    <source>
        <dbReference type="Proteomes" id="UP000282926"/>
    </source>
</evidence>
<feature type="transmembrane region" description="Helical" evidence="1">
    <location>
        <begin position="20"/>
        <end position="40"/>
    </location>
</feature>
<comment type="caution">
    <text evidence="2">The sequence shown here is derived from an EMBL/GenBank/DDBJ whole genome shotgun (WGS) entry which is preliminary data.</text>
</comment>
<organism evidence="2 3">
    <name type="scientific">Lujinxingia sediminis</name>
    <dbReference type="NCBI Taxonomy" id="2480984"/>
    <lineage>
        <taxon>Bacteria</taxon>
        <taxon>Deltaproteobacteria</taxon>
        <taxon>Bradymonadales</taxon>
        <taxon>Lujinxingiaceae</taxon>
        <taxon>Lujinxingia</taxon>
    </lineage>
</organism>
<keyword evidence="3" id="KW-1185">Reference proteome</keyword>
<dbReference type="Proteomes" id="UP000282926">
    <property type="component" value="Unassembled WGS sequence"/>
</dbReference>
<keyword evidence="1" id="KW-0812">Transmembrane</keyword>
<keyword evidence="1" id="KW-0472">Membrane</keyword>
<reference evidence="2 3" key="1">
    <citation type="submission" date="2019-01" db="EMBL/GenBank/DDBJ databases">
        <title>Lujinxingia litoralis gen. nov., sp. nov. and Lujinxingia sediminis gen. nov., sp. nov., new members in the order Bradymonadales, isolated from coastal sediment.</title>
        <authorList>
            <person name="Li C.-M."/>
        </authorList>
    </citation>
    <scope>NUCLEOTIDE SEQUENCE [LARGE SCALE GENOMIC DNA]</scope>
    <source>
        <strain evidence="2 3">SEH01</strain>
    </source>
</reference>
<sequence>MNYGLELIWGGVKTGVKALFLGLMVGAVVIVLVLLSPLAWRLATNTDFAAESWHSNEGLKFDRRPRERMASDVVDWLMEERPTREEVLERLGEPERRFENEEWYGDFSYYLGGIDTHMLTLEIWFKDGRVSRARVQ</sequence>
<protein>
    <recommendedName>
        <fullName evidence="4">Outer membrane protein assembly factor BamE</fullName>
    </recommendedName>
</protein>
<proteinExistence type="predicted"/>
<keyword evidence="1" id="KW-1133">Transmembrane helix</keyword>